<dbReference type="SMART" id="SM00102">
    <property type="entry name" value="ADF"/>
    <property type="match status" value="1"/>
</dbReference>
<accession>A0ABD3HFX9</accession>
<evidence type="ECO:0000256" key="1">
    <source>
        <dbReference type="ARBA" id="ARBA00006844"/>
    </source>
</evidence>
<name>A0ABD3HFX9_9MARC</name>
<dbReference type="GO" id="GO:0003779">
    <property type="term" value="F:actin binding"/>
    <property type="evidence" value="ECO:0007669"/>
    <property type="project" value="UniProtKB-KW"/>
</dbReference>
<comment type="similarity">
    <text evidence="1">Belongs to the actin-binding proteins ADF family.</text>
</comment>
<dbReference type="PROSITE" id="PS51263">
    <property type="entry name" value="ADF_H"/>
    <property type="match status" value="1"/>
</dbReference>
<dbReference type="EMBL" id="JBJQOH010000004">
    <property type="protein sequence ID" value="KAL3690313.1"/>
    <property type="molecule type" value="Genomic_DNA"/>
</dbReference>
<dbReference type="AlphaFoldDB" id="A0ABD3HFX9"/>
<evidence type="ECO:0000256" key="2">
    <source>
        <dbReference type="ARBA" id="ARBA00023203"/>
    </source>
</evidence>
<sequence length="150" mass="17502">MQSGIKLKVSEDAVSKFTELRMKKMYRYIIFKIDEDLQEIRVEKTGGQEEEYETFITTVPENECRFIVYDLDFETSDHLHKSKIFFISWAPDTAKIKSRMMYASSKERFKEELEGVHYEAQATDPTELDKKVLLDHATRSGIGEGQGFNL</sequence>
<dbReference type="Pfam" id="PF00241">
    <property type="entry name" value="Cofilin_ADF"/>
    <property type="match status" value="1"/>
</dbReference>
<organism evidence="4 5">
    <name type="scientific">Riccia sorocarpa</name>
    <dbReference type="NCBI Taxonomy" id="122646"/>
    <lineage>
        <taxon>Eukaryota</taxon>
        <taxon>Viridiplantae</taxon>
        <taxon>Streptophyta</taxon>
        <taxon>Embryophyta</taxon>
        <taxon>Marchantiophyta</taxon>
        <taxon>Marchantiopsida</taxon>
        <taxon>Marchantiidae</taxon>
        <taxon>Marchantiales</taxon>
        <taxon>Ricciaceae</taxon>
        <taxon>Riccia</taxon>
    </lineage>
</organism>
<dbReference type="Gene3D" id="3.40.20.10">
    <property type="entry name" value="Severin"/>
    <property type="match status" value="1"/>
</dbReference>
<keyword evidence="2" id="KW-0009">Actin-binding</keyword>
<dbReference type="Proteomes" id="UP001633002">
    <property type="component" value="Unassembled WGS sequence"/>
</dbReference>
<gene>
    <name evidence="4" type="ORF">R1sor_016622</name>
</gene>
<dbReference type="GO" id="GO:0007015">
    <property type="term" value="P:actin filament organization"/>
    <property type="evidence" value="ECO:0007669"/>
    <property type="project" value="UniProtKB-ARBA"/>
</dbReference>
<evidence type="ECO:0000259" key="3">
    <source>
        <dbReference type="PROSITE" id="PS51263"/>
    </source>
</evidence>
<feature type="domain" description="ADF-H" evidence="3">
    <location>
        <begin position="4"/>
        <end position="138"/>
    </location>
</feature>
<dbReference type="PANTHER" id="PTHR11913">
    <property type="entry name" value="COFILIN-RELATED"/>
    <property type="match status" value="1"/>
</dbReference>
<comment type="caution">
    <text evidence="4">The sequence shown here is derived from an EMBL/GenBank/DDBJ whole genome shotgun (WGS) entry which is preliminary data.</text>
</comment>
<keyword evidence="5" id="KW-1185">Reference proteome</keyword>
<dbReference type="InterPro" id="IPR002108">
    <property type="entry name" value="ADF-H"/>
</dbReference>
<proteinExistence type="inferred from homology"/>
<evidence type="ECO:0000313" key="4">
    <source>
        <dbReference type="EMBL" id="KAL3690313.1"/>
    </source>
</evidence>
<reference evidence="4 5" key="1">
    <citation type="submission" date="2024-09" db="EMBL/GenBank/DDBJ databases">
        <title>Chromosome-scale assembly of Riccia sorocarpa.</title>
        <authorList>
            <person name="Paukszto L."/>
        </authorList>
    </citation>
    <scope>NUCLEOTIDE SEQUENCE [LARGE SCALE GENOMIC DNA]</scope>
    <source>
        <strain evidence="4">LP-2024</strain>
        <tissue evidence="4">Aerial parts of the thallus</tissue>
    </source>
</reference>
<dbReference type="InterPro" id="IPR029006">
    <property type="entry name" value="ADF-H/Gelsolin-like_dom_sf"/>
</dbReference>
<evidence type="ECO:0000313" key="5">
    <source>
        <dbReference type="Proteomes" id="UP001633002"/>
    </source>
</evidence>
<dbReference type="InterPro" id="IPR017904">
    <property type="entry name" value="ADF/Cofilin"/>
</dbReference>
<dbReference type="SUPFAM" id="SSF55753">
    <property type="entry name" value="Actin depolymerizing proteins"/>
    <property type="match status" value="1"/>
</dbReference>
<protein>
    <recommendedName>
        <fullName evidence="3">ADF-H domain-containing protein</fullName>
    </recommendedName>
</protein>
<dbReference type="CDD" id="cd11286">
    <property type="entry name" value="ADF_cofilin_like"/>
    <property type="match status" value="1"/>
</dbReference>